<name>A0A9N7U2Y0_PLEPL</name>
<reference evidence="1" key="1">
    <citation type="submission" date="2020-03" db="EMBL/GenBank/DDBJ databases">
        <authorList>
            <person name="Weist P."/>
        </authorList>
    </citation>
    <scope>NUCLEOTIDE SEQUENCE</scope>
</reference>
<organism evidence="1 2">
    <name type="scientific">Pleuronectes platessa</name>
    <name type="common">European plaice</name>
    <dbReference type="NCBI Taxonomy" id="8262"/>
    <lineage>
        <taxon>Eukaryota</taxon>
        <taxon>Metazoa</taxon>
        <taxon>Chordata</taxon>
        <taxon>Craniata</taxon>
        <taxon>Vertebrata</taxon>
        <taxon>Euteleostomi</taxon>
        <taxon>Actinopterygii</taxon>
        <taxon>Neopterygii</taxon>
        <taxon>Teleostei</taxon>
        <taxon>Neoteleostei</taxon>
        <taxon>Acanthomorphata</taxon>
        <taxon>Carangaria</taxon>
        <taxon>Pleuronectiformes</taxon>
        <taxon>Pleuronectoidei</taxon>
        <taxon>Pleuronectidae</taxon>
        <taxon>Pleuronectes</taxon>
    </lineage>
</organism>
<protein>
    <submittedName>
        <fullName evidence="1">Uncharacterized protein</fullName>
    </submittedName>
</protein>
<evidence type="ECO:0000313" key="1">
    <source>
        <dbReference type="EMBL" id="CAB1423668.1"/>
    </source>
</evidence>
<dbReference type="EMBL" id="CADEAL010000670">
    <property type="protein sequence ID" value="CAB1423668.1"/>
    <property type="molecule type" value="Genomic_DNA"/>
</dbReference>
<dbReference type="AlphaFoldDB" id="A0A9N7U2Y0"/>
<gene>
    <name evidence="1" type="ORF">PLEPLA_LOCUS11589</name>
</gene>
<comment type="caution">
    <text evidence="1">The sequence shown here is derived from an EMBL/GenBank/DDBJ whole genome shotgun (WGS) entry which is preliminary data.</text>
</comment>
<proteinExistence type="predicted"/>
<evidence type="ECO:0000313" key="2">
    <source>
        <dbReference type="Proteomes" id="UP001153269"/>
    </source>
</evidence>
<sequence>MRAARRGLRQAGAEAKCPAALEALDRCLHAALWRGSIFSPFICAAPASATGRATEPQDLNRGRSLISQERGLCCDVELRASLSQHLWIPGTEWNASPISHRGGATPPHPPPPGVRGIPGVRLLRLFSQHRQVSTLPLVNRSRPHRRSTRTTVTQHLILKPQLIEATWRKRCFSPRMCSYNWKKKKKKKEKWITSMAVGLLWI</sequence>
<dbReference type="Proteomes" id="UP001153269">
    <property type="component" value="Unassembled WGS sequence"/>
</dbReference>
<accession>A0A9N7U2Y0</accession>
<keyword evidence="2" id="KW-1185">Reference proteome</keyword>